<evidence type="ECO:0000313" key="1">
    <source>
        <dbReference type="EMBL" id="KAJ9075700.1"/>
    </source>
</evidence>
<name>A0ACC2TLV0_9FUNG</name>
<accession>A0ACC2TLV0</accession>
<reference evidence="1" key="1">
    <citation type="submission" date="2022-04" db="EMBL/GenBank/DDBJ databases">
        <title>Genome of the entomopathogenic fungus Entomophthora muscae.</title>
        <authorList>
            <person name="Elya C."/>
            <person name="Lovett B.R."/>
            <person name="Lee E."/>
            <person name="Macias A.M."/>
            <person name="Hajek A.E."/>
            <person name="De Bivort B.L."/>
            <person name="Kasson M.T."/>
            <person name="De Fine Licht H.H."/>
            <person name="Stajich J.E."/>
        </authorList>
    </citation>
    <scope>NUCLEOTIDE SEQUENCE</scope>
    <source>
        <strain evidence="1">Berkeley</strain>
    </source>
</reference>
<evidence type="ECO:0000313" key="2">
    <source>
        <dbReference type="Proteomes" id="UP001165960"/>
    </source>
</evidence>
<dbReference type="Proteomes" id="UP001165960">
    <property type="component" value="Unassembled WGS sequence"/>
</dbReference>
<proteinExistence type="predicted"/>
<comment type="caution">
    <text evidence="1">The sequence shown here is derived from an EMBL/GenBank/DDBJ whole genome shotgun (WGS) entry which is preliminary data.</text>
</comment>
<protein>
    <submittedName>
        <fullName evidence="1">Uncharacterized protein</fullName>
    </submittedName>
</protein>
<keyword evidence="2" id="KW-1185">Reference proteome</keyword>
<gene>
    <name evidence="1" type="ORF">DSO57_1033452</name>
</gene>
<sequence>MPDPSIASLTDQVATLQGEIEYLRQRLSNSEDLSSEYEDEGEVVNTPAHGNHGCCPGSEGQSWDNCARALDQLAEVTNDVADWQDKLERKWQPMKKQKNNKYEVGELPPEAGRHKQKNFPNGGEWIDTAKSPAQENNCFLAAFLKEK</sequence>
<organism evidence="1 2">
    <name type="scientific">Entomophthora muscae</name>
    <dbReference type="NCBI Taxonomy" id="34485"/>
    <lineage>
        <taxon>Eukaryota</taxon>
        <taxon>Fungi</taxon>
        <taxon>Fungi incertae sedis</taxon>
        <taxon>Zoopagomycota</taxon>
        <taxon>Entomophthoromycotina</taxon>
        <taxon>Entomophthoromycetes</taxon>
        <taxon>Entomophthorales</taxon>
        <taxon>Entomophthoraceae</taxon>
        <taxon>Entomophthora</taxon>
    </lineage>
</organism>
<dbReference type="EMBL" id="QTSX02002393">
    <property type="protein sequence ID" value="KAJ9075700.1"/>
    <property type="molecule type" value="Genomic_DNA"/>
</dbReference>